<dbReference type="SUPFAM" id="SSF51569">
    <property type="entry name" value="Aldolase"/>
    <property type="match status" value="1"/>
</dbReference>
<dbReference type="PROSITE" id="PS00816">
    <property type="entry name" value="AIPM_HOMOCIT_SYNTH_2"/>
    <property type="match status" value="1"/>
</dbReference>
<dbReference type="Gene3D" id="1.10.238.260">
    <property type="match status" value="1"/>
</dbReference>
<dbReference type="Pfam" id="PF22617">
    <property type="entry name" value="HCS_D2"/>
    <property type="match status" value="1"/>
</dbReference>
<dbReference type="InterPro" id="IPR054691">
    <property type="entry name" value="LeuA/HCS_post-cat"/>
</dbReference>
<proteinExistence type="predicted"/>
<dbReference type="InterPro" id="IPR013785">
    <property type="entry name" value="Aldolase_TIM"/>
</dbReference>
<reference evidence="3" key="1">
    <citation type="submission" date="2018-05" db="EMBL/GenBank/DDBJ databases">
        <authorList>
            <person name="Lanie J.A."/>
            <person name="Ng W.-L."/>
            <person name="Kazmierczak K.M."/>
            <person name="Andrzejewski T.M."/>
            <person name="Davidsen T.M."/>
            <person name="Wayne K.J."/>
            <person name="Tettelin H."/>
            <person name="Glass J.I."/>
            <person name="Rusch D."/>
            <person name="Podicherti R."/>
            <person name="Tsui H.-C.T."/>
            <person name="Winkler M.E."/>
        </authorList>
    </citation>
    <scope>NUCLEOTIDE SEQUENCE</scope>
</reference>
<keyword evidence="1" id="KW-0808">Transferase</keyword>
<dbReference type="PANTHER" id="PTHR42880">
    <property type="entry name" value="HOMOCITRATE SYNTHASE"/>
    <property type="match status" value="1"/>
</dbReference>
<dbReference type="PANTHER" id="PTHR42880:SF1">
    <property type="entry name" value="ISOPROPYLMALATE_HOMOCITRATE_CITRAMALATE SYNTHASE FAMILY PROTEIN"/>
    <property type="match status" value="1"/>
</dbReference>
<dbReference type="InterPro" id="IPR002034">
    <property type="entry name" value="AIPM/Hcit_synth_CS"/>
</dbReference>
<feature type="domain" description="Pyruvate carboxyltransferase" evidence="2">
    <location>
        <begin position="3"/>
        <end position="254"/>
    </location>
</feature>
<evidence type="ECO:0000256" key="1">
    <source>
        <dbReference type="ARBA" id="ARBA00022679"/>
    </source>
</evidence>
<dbReference type="PROSITE" id="PS50991">
    <property type="entry name" value="PYR_CT"/>
    <property type="match status" value="1"/>
</dbReference>
<dbReference type="PROSITE" id="PS00815">
    <property type="entry name" value="AIPM_HOMOCIT_SYNTH_1"/>
    <property type="match status" value="1"/>
</dbReference>
<dbReference type="GO" id="GO:0046912">
    <property type="term" value="F:acyltransferase activity, acyl groups converted into alkyl on transfer"/>
    <property type="evidence" value="ECO:0007669"/>
    <property type="project" value="InterPro"/>
</dbReference>
<dbReference type="GO" id="GO:0019752">
    <property type="term" value="P:carboxylic acid metabolic process"/>
    <property type="evidence" value="ECO:0007669"/>
    <property type="project" value="InterPro"/>
</dbReference>
<dbReference type="Gene3D" id="3.20.20.70">
    <property type="entry name" value="Aldolase class I"/>
    <property type="match status" value="1"/>
</dbReference>
<evidence type="ECO:0000259" key="2">
    <source>
        <dbReference type="PROSITE" id="PS50991"/>
    </source>
</evidence>
<organism evidence="3">
    <name type="scientific">marine metagenome</name>
    <dbReference type="NCBI Taxonomy" id="408172"/>
    <lineage>
        <taxon>unclassified sequences</taxon>
        <taxon>metagenomes</taxon>
        <taxon>ecological metagenomes</taxon>
    </lineage>
</organism>
<gene>
    <name evidence="3" type="ORF">METZ01_LOCUS101952</name>
</gene>
<protein>
    <recommendedName>
        <fullName evidence="2">Pyruvate carboxyltransferase domain-containing protein</fullName>
    </recommendedName>
</protein>
<dbReference type="Pfam" id="PF00682">
    <property type="entry name" value="HMGL-like"/>
    <property type="match status" value="1"/>
</dbReference>
<accession>A0A381WAQ9</accession>
<dbReference type="AlphaFoldDB" id="A0A381WAQ9"/>
<name>A0A381WAQ9_9ZZZZ</name>
<sequence length="364" mass="40366">MKVALLDSTLREGEQSPYVSFTVDQKIKIVKALDSFGVEFIEIGHPVVSNDINQSISEISAIDTKAEKLIHSRVLRSDIDNALSFGVPWIGMFFGTSDLSLKYKFGIDRPTAMARIIDAIFYAKDKGIKLRFTAEDATRTDLPFLIELAQAVEEAGADRFSIADTVGILTPDRTSRIIKAMKKAISIPIHIHCHNDLGLATANSLTGLLAGADVADVSINGLGERSGIANLAEMAVILKTQYHVQNVWDLSKLKTLSKTVEKIAQFPNRLNQPIVGKFAFTHKSGLHTRAVLKEPKTYELFDPKLVNQKRRILIDKFTGKAAVAHRLDQLEINYSQETLNRITAKVKMNSNSDPVSDFELLNYI</sequence>
<dbReference type="InterPro" id="IPR000891">
    <property type="entry name" value="PYR_CT"/>
</dbReference>
<evidence type="ECO:0000313" key="3">
    <source>
        <dbReference type="EMBL" id="SVA49098.1"/>
    </source>
</evidence>
<dbReference type="EMBL" id="UINC01011093">
    <property type="protein sequence ID" value="SVA49098.1"/>
    <property type="molecule type" value="Genomic_DNA"/>
</dbReference>